<evidence type="ECO:0000313" key="2">
    <source>
        <dbReference type="EMBL" id="DAF87968.1"/>
    </source>
</evidence>
<dbReference type="EMBL" id="BK015974">
    <property type="protein sequence ID" value="DAF87968.1"/>
    <property type="molecule type" value="Genomic_DNA"/>
</dbReference>
<sequence length="34" mass="3711">MEVKESKQTTKESLDALNSSIQEVQNSVKTSISA</sequence>
<reference evidence="2" key="1">
    <citation type="journal article" date="2021" name="Proc. Natl. Acad. Sci. U.S.A.">
        <title>A Catalog of Tens of Thousands of Viruses from Human Metagenomes Reveals Hidden Associations with Chronic Diseases.</title>
        <authorList>
            <person name="Tisza M.J."/>
            <person name="Buck C.B."/>
        </authorList>
    </citation>
    <scope>NUCLEOTIDE SEQUENCE</scope>
    <source>
        <strain evidence="2">CtNEy24</strain>
    </source>
</reference>
<feature type="compositionally biased region" description="Basic and acidic residues" evidence="1">
    <location>
        <begin position="1"/>
        <end position="14"/>
    </location>
</feature>
<feature type="compositionally biased region" description="Polar residues" evidence="1">
    <location>
        <begin position="16"/>
        <end position="34"/>
    </location>
</feature>
<organism evidence="2">
    <name type="scientific">Siphoviridae sp. ctNEy24</name>
    <dbReference type="NCBI Taxonomy" id="2825466"/>
    <lineage>
        <taxon>Viruses</taxon>
        <taxon>Duplodnaviria</taxon>
        <taxon>Heunggongvirae</taxon>
        <taxon>Uroviricota</taxon>
        <taxon>Caudoviricetes</taxon>
    </lineage>
</organism>
<evidence type="ECO:0000256" key="1">
    <source>
        <dbReference type="SAM" id="MobiDB-lite"/>
    </source>
</evidence>
<name>A0A8S5U0H5_9CAUD</name>
<feature type="region of interest" description="Disordered" evidence="1">
    <location>
        <begin position="1"/>
        <end position="34"/>
    </location>
</feature>
<accession>A0A8S5U0H5</accession>
<protein>
    <submittedName>
        <fullName evidence="2">Uncharacterized protein</fullName>
    </submittedName>
</protein>
<proteinExistence type="predicted"/>